<name>A0A6A2WCH4_HIBSY</name>
<feature type="domain" description="RNase H type-1" evidence="1">
    <location>
        <begin position="215"/>
        <end position="335"/>
    </location>
</feature>
<dbReference type="GO" id="GO:0003676">
    <property type="term" value="F:nucleic acid binding"/>
    <property type="evidence" value="ECO:0007669"/>
    <property type="project" value="InterPro"/>
</dbReference>
<dbReference type="GO" id="GO:0004523">
    <property type="term" value="F:RNA-DNA hybrid ribonuclease activity"/>
    <property type="evidence" value="ECO:0007669"/>
    <property type="project" value="InterPro"/>
</dbReference>
<dbReference type="PANTHER" id="PTHR47723:SF19">
    <property type="entry name" value="POLYNUCLEOTIDYL TRANSFERASE, RIBONUCLEASE H-LIKE SUPERFAMILY PROTEIN"/>
    <property type="match status" value="1"/>
</dbReference>
<evidence type="ECO:0000313" key="3">
    <source>
        <dbReference type="Proteomes" id="UP000436088"/>
    </source>
</evidence>
<sequence>MKWWRPAPYPFTRRKSSPLWHSLSPIRDDLRSNIAWSVGNGLGIRFWDDIWIPQLGPLRPHALDPSYINKNINISDLVTVDGSWNLEALECLLPSTILPYILSIRPPSSSDVADSYIWRLQVPQRIRLFLWTTFRHKLMTNLERSKRSFTDDPSLWDCVITANRKAAFYSLNLEQWIISNIHQVTIDDTLDVPWNLLFSPLVWQQKPPTGWFCLNTDGSVSTGPNFGSIGGAFRDVDVNWIIGFPKAIGITTPLQIGLWAIFHCLEVASHHGFELLLIQSDCADAMNLVNDSNSSLSPTPHSLVRSIHQLRQRCWVTEVIWVPHESNKLADGIAKLSPPPMHALALLSSPPSVHVKSPPYCIKNSA</sequence>
<dbReference type="Proteomes" id="UP000436088">
    <property type="component" value="Unassembled WGS sequence"/>
</dbReference>
<dbReference type="AlphaFoldDB" id="A0A6A2WCH4"/>
<dbReference type="SUPFAM" id="SSF53098">
    <property type="entry name" value="Ribonuclease H-like"/>
    <property type="match status" value="1"/>
</dbReference>
<dbReference type="InterPro" id="IPR012337">
    <property type="entry name" value="RNaseH-like_sf"/>
</dbReference>
<dbReference type="InterPro" id="IPR002156">
    <property type="entry name" value="RNaseH_domain"/>
</dbReference>
<reference evidence="2" key="1">
    <citation type="submission" date="2019-09" db="EMBL/GenBank/DDBJ databases">
        <title>Draft genome information of white flower Hibiscus syriacus.</title>
        <authorList>
            <person name="Kim Y.-M."/>
        </authorList>
    </citation>
    <scope>NUCLEOTIDE SEQUENCE [LARGE SCALE GENOMIC DNA]</scope>
    <source>
        <strain evidence="2">YM2019G1</strain>
    </source>
</reference>
<dbReference type="InterPro" id="IPR053151">
    <property type="entry name" value="RNase_H-like"/>
</dbReference>
<protein>
    <recommendedName>
        <fullName evidence="1">RNase H type-1 domain-containing protein</fullName>
    </recommendedName>
</protein>
<comment type="caution">
    <text evidence="2">The sequence shown here is derived from an EMBL/GenBank/DDBJ whole genome shotgun (WGS) entry which is preliminary data.</text>
</comment>
<dbReference type="PANTHER" id="PTHR47723">
    <property type="entry name" value="OS05G0353850 PROTEIN"/>
    <property type="match status" value="1"/>
</dbReference>
<gene>
    <name evidence="2" type="ORF">F3Y22_tig00117016pilonHSYRG00268</name>
</gene>
<dbReference type="Pfam" id="PF13456">
    <property type="entry name" value="RVT_3"/>
    <property type="match status" value="1"/>
</dbReference>
<dbReference type="EMBL" id="VEPZ02001774">
    <property type="protein sequence ID" value="KAE8655872.1"/>
    <property type="molecule type" value="Genomic_DNA"/>
</dbReference>
<evidence type="ECO:0000259" key="1">
    <source>
        <dbReference type="Pfam" id="PF13456"/>
    </source>
</evidence>
<organism evidence="2 3">
    <name type="scientific">Hibiscus syriacus</name>
    <name type="common">Rose of Sharon</name>
    <dbReference type="NCBI Taxonomy" id="106335"/>
    <lineage>
        <taxon>Eukaryota</taxon>
        <taxon>Viridiplantae</taxon>
        <taxon>Streptophyta</taxon>
        <taxon>Embryophyta</taxon>
        <taxon>Tracheophyta</taxon>
        <taxon>Spermatophyta</taxon>
        <taxon>Magnoliopsida</taxon>
        <taxon>eudicotyledons</taxon>
        <taxon>Gunneridae</taxon>
        <taxon>Pentapetalae</taxon>
        <taxon>rosids</taxon>
        <taxon>malvids</taxon>
        <taxon>Malvales</taxon>
        <taxon>Malvaceae</taxon>
        <taxon>Malvoideae</taxon>
        <taxon>Hibiscus</taxon>
    </lineage>
</organism>
<dbReference type="Gene3D" id="3.30.420.10">
    <property type="entry name" value="Ribonuclease H-like superfamily/Ribonuclease H"/>
    <property type="match status" value="1"/>
</dbReference>
<dbReference type="InterPro" id="IPR036397">
    <property type="entry name" value="RNaseH_sf"/>
</dbReference>
<dbReference type="InterPro" id="IPR044730">
    <property type="entry name" value="RNase_H-like_dom_plant"/>
</dbReference>
<keyword evidence="3" id="KW-1185">Reference proteome</keyword>
<accession>A0A6A2WCH4</accession>
<proteinExistence type="predicted"/>
<dbReference type="CDD" id="cd06222">
    <property type="entry name" value="RNase_H_like"/>
    <property type="match status" value="1"/>
</dbReference>
<evidence type="ECO:0000313" key="2">
    <source>
        <dbReference type="EMBL" id="KAE8655872.1"/>
    </source>
</evidence>